<comment type="function">
    <text evidence="8">Part of the phosphoribosylformylglycinamidine synthase complex involved in the purines biosynthetic pathway. Catalyzes the ATP-dependent conversion of formylglycinamide ribonucleotide (FGAR) and glutamine to yield formylglycinamidine ribonucleotide (FGAM) and glutamate. The FGAM synthase complex is composed of three subunits. PurQ produces an ammonia molecule by converting glutamine to glutamate. PurL transfers the ammonia molecule to FGAR to form FGAM in an ATP-dependent manner. PurS interacts with PurQ and PurL and is thought to assist in the transfer of the ammonia molecule from PurQ to PurL.</text>
</comment>
<keyword evidence="6 8" id="KW-0067">ATP-binding</keyword>
<feature type="binding site" evidence="8">
    <location>
        <position position="126"/>
    </location>
    <ligand>
        <name>Mg(2+)</name>
        <dbReference type="ChEBI" id="CHEBI:18420"/>
        <label>2</label>
    </ligand>
</feature>
<dbReference type="GO" id="GO:0005737">
    <property type="term" value="C:cytoplasm"/>
    <property type="evidence" value="ECO:0007669"/>
    <property type="project" value="UniProtKB-SubCell"/>
</dbReference>
<comment type="caution">
    <text evidence="13">The sequence shown here is derived from an EMBL/GenBank/DDBJ whole genome shotgun (WGS) entry which is preliminary data.</text>
</comment>
<dbReference type="GO" id="GO:0000287">
    <property type="term" value="F:magnesium ion binding"/>
    <property type="evidence" value="ECO:0007669"/>
    <property type="project" value="UniProtKB-UniRule"/>
</dbReference>
<dbReference type="InterPro" id="IPR041609">
    <property type="entry name" value="PurL_linker"/>
</dbReference>
<proteinExistence type="inferred from homology"/>
<evidence type="ECO:0000256" key="1">
    <source>
        <dbReference type="ARBA" id="ARBA00022490"/>
    </source>
</evidence>
<name>A0A2T5GCL3_HYDSH</name>
<dbReference type="GO" id="GO:0006189">
    <property type="term" value="P:'de novo' IMP biosynthetic process"/>
    <property type="evidence" value="ECO:0007669"/>
    <property type="project" value="UniProtKB-UniRule"/>
</dbReference>
<feature type="region of interest" description="Disordered" evidence="9">
    <location>
        <begin position="787"/>
        <end position="811"/>
    </location>
</feature>
<keyword evidence="7 8" id="KW-0460">Magnesium</keyword>
<evidence type="ECO:0000256" key="2">
    <source>
        <dbReference type="ARBA" id="ARBA00022598"/>
    </source>
</evidence>
<evidence type="ECO:0000256" key="5">
    <source>
        <dbReference type="ARBA" id="ARBA00022755"/>
    </source>
</evidence>
<dbReference type="InterPro" id="IPR016188">
    <property type="entry name" value="PurM-like_N"/>
</dbReference>
<dbReference type="Gene3D" id="3.90.650.10">
    <property type="entry name" value="PurM-like C-terminal domain"/>
    <property type="match status" value="1"/>
</dbReference>
<feature type="binding site" evidence="8">
    <location>
        <position position="274"/>
    </location>
    <ligand>
        <name>Mg(2+)</name>
        <dbReference type="ChEBI" id="CHEBI:18420"/>
        <label>2</label>
    </ligand>
</feature>
<evidence type="ECO:0000256" key="8">
    <source>
        <dbReference type="HAMAP-Rule" id="MF_00420"/>
    </source>
</evidence>
<accession>A0A2T5GCL3</accession>
<dbReference type="AlphaFoldDB" id="A0A2T5GCL3"/>
<feature type="binding site" evidence="8">
    <location>
        <position position="555"/>
    </location>
    <ligand>
        <name>ATP</name>
        <dbReference type="ChEBI" id="CHEBI:30616"/>
    </ligand>
</feature>
<dbReference type="Pfam" id="PF02769">
    <property type="entry name" value="AIRS_C"/>
    <property type="match status" value="1"/>
</dbReference>
<feature type="domain" description="PurM-like C-terminal" evidence="11">
    <location>
        <begin position="211"/>
        <end position="369"/>
    </location>
</feature>
<dbReference type="SUPFAM" id="SSF56042">
    <property type="entry name" value="PurM C-terminal domain-like"/>
    <property type="match status" value="1"/>
</dbReference>
<feature type="region of interest" description="Disordered" evidence="9">
    <location>
        <begin position="1"/>
        <end position="24"/>
    </location>
</feature>
<evidence type="ECO:0000256" key="7">
    <source>
        <dbReference type="ARBA" id="ARBA00022842"/>
    </source>
</evidence>
<dbReference type="Proteomes" id="UP000244180">
    <property type="component" value="Unassembled WGS sequence"/>
</dbReference>
<sequence>MKADEKRFGGGFGRTRRTKGARRMSGLTPEELEAVEAGLGRAPNALELALFEALWSEHCSYKHTKLLLKRLPTRGPGVVAGPGEGAGAVAWRDGRAVVFKLESHNHPSYVAPFDGAATGLGGILRDVFGMGAEIVGAAGAIFADGATAKASGLLDGVIAGLQAYAAAFGVPVGAVLAVDDPAYAQNPLVNVLAVGVVAVDRLARSAAGEDDLVFVYAGRPTDLDGVRGAAFASAAFGAAAPAVRVPKADPEAGKRLYRATLALIAAGWVRAVQDMGAAGLLSASAEMAAKGGRGATLWLDRVPEAFLPAGEKAITPEAAEAMMLSETQERMLFAVRRGDVPAVLAALASHGVPAAAVGEVRSDGRYVLVAGGRVLADVPVALLVDGVPLHDLRARVPGAVLRPPANGPGSAGAADGPPAPGAGLAGSEAAALAASFGSAVERAARSAVRRWFGPGRGPVGAVRLPAEAADRPAGGLLYTVVADPALVARDARRGTAALVVRGALRLALRGARPLGVTNNLNFGDPADPRVARDLVEAIEGLAAGAEALALPVVSGNVSLYNATAGRSIPPSPVVGLVGDAPEAALAGPPPLAPGDVLVWIVPPADAAGPPRDGAADGLPAPAALRPWIEALGAARLRRLFTAGVPVEGAGPVEAAAELLLLLLDEEERSGRAAPAGARGRSEEAALPERALVFAAEDGGPFVGGSPAGGLADPLAPENVSAAVVVAAGEAVPALRATIEAAGGRAAVLARVVAADDPAAEAGIRLSALRAKAASAVDAFVFDETAAEDPATAAERVRPDGTGPDRGKEAAR</sequence>
<dbReference type="PANTHER" id="PTHR43555">
    <property type="entry name" value="PHOSPHORIBOSYLFORMYLGLYCINAMIDINE SYNTHASE SUBUNIT PURL"/>
    <property type="match status" value="1"/>
</dbReference>
<dbReference type="HAMAP" id="MF_00420">
    <property type="entry name" value="PurL_2"/>
    <property type="match status" value="1"/>
</dbReference>
<dbReference type="UniPathway" id="UPA00074">
    <property type="reaction ID" value="UER00128"/>
</dbReference>
<dbReference type="Pfam" id="PF18072">
    <property type="entry name" value="FGAR-AT_linker"/>
    <property type="match status" value="1"/>
</dbReference>
<dbReference type="EC" id="6.3.5.3" evidence="8"/>
<keyword evidence="5 8" id="KW-0658">Purine biosynthesis</keyword>
<keyword evidence="2 8" id="KW-0436">Ligase</keyword>
<keyword evidence="4 8" id="KW-0547">Nucleotide-binding</keyword>
<keyword evidence="1 8" id="KW-0963">Cytoplasm</keyword>
<reference evidence="13 14" key="1">
    <citation type="submission" date="2017-08" db="EMBL/GenBank/DDBJ databases">
        <title>Burning lignite coal seam in the remote Altai Mountains harbors a hydrogen-driven thermophilic microbial community.</title>
        <authorList>
            <person name="Kadnikov V.V."/>
            <person name="Mardanov A.V."/>
            <person name="Ivasenko D."/>
            <person name="Beletsky A.V."/>
            <person name="Karnachuk O.V."/>
            <person name="Ravin N.V."/>
        </authorList>
    </citation>
    <scope>NUCLEOTIDE SEQUENCE [LARGE SCALE GENOMIC DNA]</scope>
    <source>
        <strain evidence="13">AL33</strain>
    </source>
</reference>
<evidence type="ECO:0000256" key="9">
    <source>
        <dbReference type="SAM" id="MobiDB-lite"/>
    </source>
</evidence>
<comment type="pathway">
    <text evidence="8">Purine metabolism; IMP biosynthesis via de novo pathway; 5-amino-1-(5-phospho-D-ribosyl)imidazole from N(2)-formyl-N(1)-(5-phospho-D-ribosyl)glycinamide: step 1/2.</text>
</comment>
<feature type="binding site" evidence="8">
    <location>
        <position position="518"/>
    </location>
    <ligand>
        <name>ATP</name>
        <dbReference type="ChEBI" id="CHEBI:30616"/>
    </ligand>
</feature>
<dbReference type="Pfam" id="PF00586">
    <property type="entry name" value="AIRS"/>
    <property type="match status" value="2"/>
</dbReference>
<dbReference type="InterPro" id="IPR036921">
    <property type="entry name" value="PurM-like_N_sf"/>
</dbReference>
<dbReference type="SUPFAM" id="SSF55326">
    <property type="entry name" value="PurM N-terminal domain-like"/>
    <property type="match status" value="2"/>
</dbReference>
<feature type="active site" evidence="8">
    <location>
        <position position="58"/>
    </location>
</feature>
<organism evidence="13 14">
    <name type="scientific">Hydrogenibacillus schlegelii</name>
    <name type="common">Bacillus schlegelii</name>
    <dbReference type="NCBI Taxonomy" id="1484"/>
    <lineage>
        <taxon>Bacteria</taxon>
        <taxon>Bacillati</taxon>
        <taxon>Bacillota</taxon>
        <taxon>Bacilli</taxon>
        <taxon>Bacillales</taxon>
        <taxon>Bacillales Family X. Incertae Sedis</taxon>
        <taxon>Hydrogenibacillus</taxon>
    </lineage>
</organism>
<dbReference type="EMBL" id="PEBV01000008">
    <property type="protein sequence ID" value="PTQ53915.1"/>
    <property type="molecule type" value="Genomic_DNA"/>
</dbReference>
<gene>
    <name evidence="8" type="primary">purL</name>
    <name evidence="13" type="ORF">HSCHL_1068</name>
</gene>
<protein>
    <recommendedName>
        <fullName evidence="8">Phosphoribosylformylglycinamidine synthase subunit PurL</fullName>
        <shortName evidence="8">FGAM synthase</shortName>
        <ecNumber evidence="8">6.3.5.3</ecNumber>
    </recommendedName>
    <alternativeName>
        <fullName evidence="8">Formylglycinamide ribonucleotide amidotransferase subunit II</fullName>
        <shortName evidence="8">FGAR amidotransferase II</shortName>
        <shortName evidence="8">FGAR-AT II</shortName>
    </alternativeName>
    <alternativeName>
        <fullName evidence="8">Glutamine amidotransferase PurL</fullName>
    </alternativeName>
    <alternativeName>
        <fullName evidence="8">Phosphoribosylformylglycinamidine synthase subunit II</fullName>
    </alternativeName>
</protein>
<feature type="binding site" evidence="8">
    <location>
        <position position="556"/>
    </location>
    <ligand>
        <name>Mg(2+)</name>
        <dbReference type="ChEBI" id="CHEBI:18420"/>
        <label>1</label>
    </ligand>
</feature>
<feature type="domain" description="PurM-like N-terminal" evidence="10">
    <location>
        <begin position="490"/>
        <end position="578"/>
    </location>
</feature>
<comment type="catalytic activity">
    <reaction evidence="8">
        <text>N(2)-formyl-N(1)-(5-phospho-beta-D-ribosyl)glycinamide + L-glutamine + ATP + H2O = 2-formamido-N(1)-(5-O-phospho-beta-D-ribosyl)acetamidine + L-glutamate + ADP + phosphate + H(+)</text>
        <dbReference type="Rhea" id="RHEA:17129"/>
        <dbReference type="ChEBI" id="CHEBI:15377"/>
        <dbReference type="ChEBI" id="CHEBI:15378"/>
        <dbReference type="ChEBI" id="CHEBI:29985"/>
        <dbReference type="ChEBI" id="CHEBI:30616"/>
        <dbReference type="ChEBI" id="CHEBI:43474"/>
        <dbReference type="ChEBI" id="CHEBI:58359"/>
        <dbReference type="ChEBI" id="CHEBI:147286"/>
        <dbReference type="ChEBI" id="CHEBI:147287"/>
        <dbReference type="ChEBI" id="CHEBI:456216"/>
        <dbReference type="EC" id="6.3.5.3"/>
    </reaction>
</comment>
<evidence type="ECO:0000256" key="4">
    <source>
        <dbReference type="ARBA" id="ARBA00022741"/>
    </source>
</evidence>
<feature type="active site" description="Proton acceptor" evidence="8">
    <location>
        <position position="104"/>
    </location>
</feature>
<dbReference type="InterPro" id="IPR010918">
    <property type="entry name" value="PurM-like_C_dom"/>
</dbReference>
<evidence type="ECO:0000256" key="6">
    <source>
        <dbReference type="ARBA" id="ARBA00022840"/>
    </source>
</evidence>
<feature type="compositionally biased region" description="Basic and acidic residues" evidence="9">
    <location>
        <begin position="794"/>
        <end position="811"/>
    </location>
</feature>
<feature type="binding site" evidence="8">
    <location>
        <position position="102"/>
    </location>
    <ligand>
        <name>Mg(2+)</name>
        <dbReference type="ChEBI" id="CHEBI:18420"/>
        <label>1</label>
    </ligand>
</feature>
<feature type="binding site" evidence="8">
    <location>
        <position position="125"/>
    </location>
    <ligand>
        <name>substrate</name>
    </ligand>
</feature>
<evidence type="ECO:0000259" key="12">
    <source>
        <dbReference type="Pfam" id="PF18072"/>
    </source>
</evidence>
<feature type="domain" description="Phosphoribosylformylglycinamidine synthase linker" evidence="12">
    <location>
        <begin position="25"/>
        <end position="62"/>
    </location>
</feature>
<comment type="caution">
    <text evidence="8">Lacks conserved residue(s) required for the propagation of feature annotation.</text>
</comment>
<comment type="similarity">
    <text evidence="8">Belongs to the FGAMS family.</text>
</comment>
<dbReference type="Gene3D" id="3.30.1330.10">
    <property type="entry name" value="PurM-like, N-terminal domain"/>
    <property type="match status" value="2"/>
</dbReference>
<feature type="domain" description="PurM-like N-terminal" evidence="10">
    <location>
        <begin position="84"/>
        <end position="197"/>
    </location>
</feature>
<evidence type="ECO:0000313" key="13">
    <source>
        <dbReference type="EMBL" id="PTQ53915.1"/>
    </source>
</evidence>
<evidence type="ECO:0000256" key="3">
    <source>
        <dbReference type="ARBA" id="ARBA00022723"/>
    </source>
</evidence>
<evidence type="ECO:0000259" key="10">
    <source>
        <dbReference type="Pfam" id="PF00586"/>
    </source>
</evidence>
<dbReference type="GO" id="GO:0005524">
    <property type="term" value="F:ATP binding"/>
    <property type="evidence" value="ECO:0007669"/>
    <property type="project" value="UniProtKB-UniRule"/>
</dbReference>
<comment type="subunit">
    <text evidence="8">Monomer. Part of the FGAM synthase complex composed of 1 PurL, 1 PurQ and 2 PurS subunits.</text>
</comment>
<comment type="subcellular location">
    <subcellularLocation>
        <location evidence="8">Cytoplasm</location>
    </subcellularLocation>
</comment>
<feature type="binding site" evidence="8">
    <location>
        <position position="558"/>
    </location>
    <ligand>
        <name>substrate</name>
    </ligand>
</feature>
<feature type="binding site" evidence="8">
    <location>
        <position position="61"/>
    </location>
    <ligand>
        <name>ATP</name>
        <dbReference type="ChEBI" id="CHEBI:30616"/>
    </ligand>
</feature>
<feature type="binding site" evidence="8">
    <location>
        <begin position="103"/>
        <end position="106"/>
    </location>
    <ligand>
        <name>substrate</name>
    </ligand>
</feature>
<evidence type="ECO:0000313" key="14">
    <source>
        <dbReference type="Proteomes" id="UP000244180"/>
    </source>
</evidence>
<keyword evidence="3 8" id="KW-0479">Metal-binding</keyword>
<evidence type="ECO:0000259" key="11">
    <source>
        <dbReference type="Pfam" id="PF02769"/>
    </source>
</evidence>
<dbReference type="GO" id="GO:0004642">
    <property type="term" value="F:phosphoribosylformylglycinamidine synthase activity"/>
    <property type="evidence" value="ECO:0007669"/>
    <property type="project" value="UniProtKB-UniRule"/>
</dbReference>
<dbReference type="InterPro" id="IPR036676">
    <property type="entry name" value="PurM-like_C_sf"/>
</dbReference>
<dbReference type="PANTHER" id="PTHR43555:SF1">
    <property type="entry name" value="PHOSPHORIBOSYLFORMYLGLYCINAMIDINE SYNTHASE SUBUNIT PURL"/>
    <property type="match status" value="1"/>
</dbReference>
<dbReference type="InterPro" id="IPR010074">
    <property type="entry name" value="PRibForGlyAmidine_synth_PurL"/>
</dbReference>
<feature type="binding site" evidence="8">
    <location>
        <position position="100"/>
    </location>
    <ligand>
        <name>ATP</name>
        <dbReference type="ChEBI" id="CHEBI:30616"/>
    </ligand>
</feature>